<protein>
    <recommendedName>
        <fullName evidence="5">NADP-dependent oxidoreductase domain-containing protein</fullName>
    </recommendedName>
</protein>
<dbReference type="PROSITE" id="PS00062">
    <property type="entry name" value="ALDOKETO_REDUCTASE_2"/>
    <property type="match status" value="1"/>
</dbReference>
<comment type="caution">
    <text evidence="6">The sequence shown here is derived from an EMBL/GenBank/DDBJ whole genome shotgun (WGS) entry which is preliminary data.</text>
</comment>
<evidence type="ECO:0000313" key="6">
    <source>
        <dbReference type="EMBL" id="KAK2707227.1"/>
    </source>
</evidence>
<name>A0AA88HLU0_ARTSF</name>
<proteinExistence type="inferred from homology"/>
<dbReference type="Gene3D" id="3.20.20.100">
    <property type="entry name" value="NADP-dependent oxidoreductase domain"/>
    <property type="match status" value="1"/>
</dbReference>
<dbReference type="PANTHER" id="PTHR11732">
    <property type="entry name" value="ALDO/KETO REDUCTASE"/>
    <property type="match status" value="1"/>
</dbReference>
<dbReference type="InterPro" id="IPR036812">
    <property type="entry name" value="NAD(P)_OxRdtase_dom_sf"/>
</dbReference>
<dbReference type="PRINTS" id="PR00069">
    <property type="entry name" value="ALDKETRDTASE"/>
</dbReference>
<dbReference type="Pfam" id="PF00248">
    <property type="entry name" value="Aldo_ket_red"/>
    <property type="match status" value="1"/>
</dbReference>
<feature type="compositionally biased region" description="Basic and acidic residues" evidence="4">
    <location>
        <begin position="27"/>
        <end position="41"/>
    </location>
</feature>
<feature type="domain" description="NADP-dependent oxidoreductase" evidence="5">
    <location>
        <begin position="362"/>
        <end position="640"/>
    </location>
</feature>
<feature type="compositionally biased region" description="Basic and acidic residues" evidence="4">
    <location>
        <begin position="61"/>
        <end position="81"/>
    </location>
</feature>
<evidence type="ECO:0000256" key="3">
    <source>
        <dbReference type="ARBA" id="ARBA00023002"/>
    </source>
</evidence>
<organism evidence="6 7">
    <name type="scientific">Artemia franciscana</name>
    <name type="common">Brine shrimp</name>
    <name type="synonym">Artemia sanfranciscana</name>
    <dbReference type="NCBI Taxonomy" id="6661"/>
    <lineage>
        <taxon>Eukaryota</taxon>
        <taxon>Metazoa</taxon>
        <taxon>Ecdysozoa</taxon>
        <taxon>Arthropoda</taxon>
        <taxon>Crustacea</taxon>
        <taxon>Branchiopoda</taxon>
        <taxon>Anostraca</taxon>
        <taxon>Artemiidae</taxon>
        <taxon>Artemia</taxon>
    </lineage>
</organism>
<dbReference type="AlphaFoldDB" id="A0AA88HLU0"/>
<feature type="region of interest" description="Disordered" evidence="4">
    <location>
        <begin position="1"/>
        <end position="81"/>
    </location>
</feature>
<evidence type="ECO:0000256" key="1">
    <source>
        <dbReference type="ARBA" id="ARBA00007905"/>
    </source>
</evidence>
<accession>A0AA88HLU0</accession>
<dbReference type="GO" id="GO:0016491">
    <property type="term" value="F:oxidoreductase activity"/>
    <property type="evidence" value="ECO:0007669"/>
    <property type="project" value="UniProtKB-KW"/>
</dbReference>
<comment type="similarity">
    <text evidence="1">Belongs to the aldo/keto reductase family.</text>
</comment>
<evidence type="ECO:0000256" key="2">
    <source>
        <dbReference type="ARBA" id="ARBA00022857"/>
    </source>
</evidence>
<evidence type="ECO:0000259" key="5">
    <source>
        <dbReference type="Pfam" id="PF00248"/>
    </source>
</evidence>
<keyword evidence="3" id="KW-0560">Oxidoreductase</keyword>
<reference evidence="6" key="1">
    <citation type="submission" date="2023-07" db="EMBL/GenBank/DDBJ databases">
        <title>Chromosome-level genome assembly of Artemia franciscana.</title>
        <authorList>
            <person name="Jo E."/>
        </authorList>
    </citation>
    <scope>NUCLEOTIDE SEQUENCE</scope>
    <source>
        <tissue evidence="6">Whole body</tissue>
    </source>
</reference>
<gene>
    <name evidence="6" type="ORF">QYM36_015046</name>
</gene>
<keyword evidence="7" id="KW-1185">Reference proteome</keyword>
<dbReference type="InterPro" id="IPR023210">
    <property type="entry name" value="NADP_OxRdtase_dom"/>
</dbReference>
<evidence type="ECO:0000256" key="4">
    <source>
        <dbReference type="SAM" id="MobiDB-lite"/>
    </source>
</evidence>
<keyword evidence="2" id="KW-0521">NADP</keyword>
<dbReference type="FunFam" id="3.20.20.100:FF:000006">
    <property type="entry name" value="Aldo-keto reductase family 1 member A1"/>
    <property type="match status" value="1"/>
</dbReference>
<dbReference type="SUPFAM" id="SSF51430">
    <property type="entry name" value="NAD(P)-linked oxidoreductase"/>
    <property type="match status" value="1"/>
</dbReference>
<sequence>MNTIDKEGLNSLSTTRSKPKSAITAKSSKEKETPVKEAPHEGEEDPTAHYGRKSTVNSINKELKRNEGQEKSQKVTEKEEKLISLSRKNRFSQIRGKNGAKFASNDLSKEPAEAEKEFFDAEKEEFIKDEIQSIFEKMLPDFFKAFAASEEDESIDKEIQSIFEKVDRDIQKVFEASEKESTEREKKSIPEEKLADGLAEAEKEKEAIVEKACFKALVDIPKVSAALKGYTEEKVLATVEKIQAYYSKIVSEALEKEECTIKEEQAFFEKFKASFREEFSKTLERQELTEEEKQAMLTCAHAKLSAMDTLGTLAESSNNLLLSNSNQEKVVSNSCLVREVDVYTVTKETIPFTAPFHLMARPEEMKIAINEALKVGYRHFDTAFTYMNEESIGEVLAEWISQGRIKREELFIVTKLPMIGNRSSDVDIFLKESLKRLKLSYVDLYLIHAPTGLKRDMKDINNVFPEQENGEMDWDMDTNLPTLWQAMEQQVDLGLAKNIGLSNFNESQIRKIMNDCRIQPANNQVEIHAYFLQTELRDVCKEFGITVCAYSPLGSPGRQVLFEERGIENGFIPDILQNPVVSELAKKHEKTPAQILLRYLAQLQVVVIPKSTNPKRIAENFKIFDFELSPEDISDLNSLDQGQKGRTFDWTFFKGAQKHPEYPF</sequence>
<dbReference type="EMBL" id="JAVRJZ010000019">
    <property type="protein sequence ID" value="KAK2707227.1"/>
    <property type="molecule type" value="Genomic_DNA"/>
</dbReference>
<dbReference type="InterPro" id="IPR018170">
    <property type="entry name" value="Aldo/ket_reductase_CS"/>
</dbReference>
<dbReference type="Proteomes" id="UP001187531">
    <property type="component" value="Unassembled WGS sequence"/>
</dbReference>
<dbReference type="PROSITE" id="PS00798">
    <property type="entry name" value="ALDOKETO_REDUCTASE_1"/>
    <property type="match status" value="1"/>
</dbReference>
<dbReference type="InterPro" id="IPR020471">
    <property type="entry name" value="AKR"/>
</dbReference>
<evidence type="ECO:0000313" key="7">
    <source>
        <dbReference type="Proteomes" id="UP001187531"/>
    </source>
</evidence>
<dbReference type="PROSITE" id="PS00063">
    <property type="entry name" value="ALDOKETO_REDUCTASE_3"/>
    <property type="match status" value="1"/>
</dbReference>